<evidence type="ECO:0000256" key="4">
    <source>
        <dbReference type="ARBA" id="ARBA00022737"/>
    </source>
</evidence>
<dbReference type="PANTHER" id="PTHR43790:SF1">
    <property type="entry name" value="XYLOSE IMPORT ATP-BINDING PROTEIN XYLG"/>
    <property type="match status" value="1"/>
</dbReference>
<name>A0ABW0ZSU1_9ACTN</name>
<keyword evidence="3" id="KW-0762">Sugar transport</keyword>
<comment type="caution">
    <text evidence="11">The sequence shown here is derived from an EMBL/GenBank/DDBJ whole genome shotgun (WGS) entry which is preliminary data.</text>
</comment>
<evidence type="ECO:0000256" key="7">
    <source>
        <dbReference type="ARBA" id="ARBA00022967"/>
    </source>
</evidence>
<evidence type="ECO:0000256" key="6">
    <source>
        <dbReference type="ARBA" id="ARBA00022840"/>
    </source>
</evidence>
<keyword evidence="5" id="KW-0547">Nucleotide-binding</keyword>
<accession>A0ABW0ZSU1</accession>
<dbReference type="SMART" id="SM00382">
    <property type="entry name" value="AAA"/>
    <property type="match status" value="2"/>
</dbReference>
<evidence type="ECO:0000256" key="1">
    <source>
        <dbReference type="ARBA" id="ARBA00022448"/>
    </source>
</evidence>
<evidence type="ECO:0000256" key="8">
    <source>
        <dbReference type="ARBA" id="ARBA00023136"/>
    </source>
</evidence>
<keyword evidence="8" id="KW-0472">Membrane</keyword>
<dbReference type="RefSeq" id="WP_378281790.1">
    <property type="nucleotide sequence ID" value="NZ_JBHSON010000012.1"/>
</dbReference>
<dbReference type="EMBL" id="JBHSON010000012">
    <property type="protein sequence ID" value="MFC5746171.1"/>
    <property type="molecule type" value="Genomic_DNA"/>
</dbReference>
<dbReference type="CDD" id="cd03216">
    <property type="entry name" value="ABC_Carb_Monos_I"/>
    <property type="match status" value="1"/>
</dbReference>
<dbReference type="InterPro" id="IPR003439">
    <property type="entry name" value="ABC_transporter-like_ATP-bd"/>
</dbReference>
<keyword evidence="2" id="KW-1003">Cell membrane</keyword>
<dbReference type="GO" id="GO:0005524">
    <property type="term" value="F:ATP binding"/>
    <property type="evidence" value="ECO:0007669"/>
    <property type="project" value="UniProtKB-KW"/>
</dbReference>
<keyword evidence="4" id="KW-0677">Repeat</keyword>
<evidence type="ECO:0000256" key="3">
    <source>
        <dbReference type="ARBA" id="ARBA00022597"/>
    </source>
</evidence>
<keyword evidence="1" id="KW-0813">Transport</keyword>
<evidence type="ECO:0000313" key="12">
    <source>
        <dbReference type="Proteomes" id="UP001596074"/>
    </source>
</evidence>
<dbReference type="InterPro" id="IPR050107">
    <property type="entry name" value="ABC_carbohydrate_import_ATPase"/>
</dbReference>
<dbReference type="SUPFAM" id="SSF52540">
    <property type="entry name" value="P-loop containing nucleoside triphosphate hydrolases"/>
    <property type="match status" value="2"/>
</dbReference>
<sequence>MTNDTTGAEAGGEILRMRGITKTFPGVNALQDVGLSVRRGEIHAICGENGAGKSTLMKVLSGVYPHGAYEGEIRFEGEPCRFSGIHDSERRGIVIIHQELALCPQLSIAENIFLGNELSSGRSRRGGPRRGPRGLLPGLGLIDWNRTNHEAARLLERVGLPENPVTPIADLGVGKQQLVEIAKALSKEVRLLILDEPTAALNDEDSAHLLDLVRGLRAEGITSLIISHKLNEVLAIADSVSILRDGRMIETLDPSRAEVTEDRIIAGMVGRDLEHRYPPHEPDIGDEVLRIEDWTVHSPTQHGRVVVADAGLTLRRGEIVGLAGLMGAGRTELAMSVFGRSYGTGISGRLFKDGRPIEARTVREAIGHGIAYATEDRKRYGLNLVEDVKRNVSAAGLGRLARRGWVNGHEEYRVAEGFRTGLNIKAPSVLSETGKLSGGNQQKVVLSKWIFTDPDVLILDEPTRGIDVGAKYEIYSIVNRLAEQGKAILLISSELPELLGMCDRIYTMAAGRITAEVPRAEATQERLMTHMTMDRDGRDEPGGGTPKDKEQVP</sequence>
<keyword evidence="6 11" id="KW-0067">ATP-binding</keyword>
<evidence type="ECO:0000256" key="2">
    <source>
        <dbReference type="ARBA" id="ARBA00022475"/>
    </source>
</evidence>
<proteinExistence type="predicted"/>
<organism evidence="11 12">
    <name type="scientific">Actinomadura rugatobispora</name>
    <dbReference type="NCBI Taxonomy" id="1994"/>
    <lineage>
        <taxon>Bacteria</taxon>
        <taxon>Bacillati</taxon>
        <taxon>Actinomycetota</taxon>
        <taxon>Actinomycetes</taxon>
        <taxon>Streptosporangiales</taxon>
        <taxon>Thermomonosporaceae</taxon>
        <taxon>Actinomadura</taxon>
    </lineage>
</organism>
<dbReference type="Proteomes" id="UP001596074">
    <property type="component" value="Unassembled WGS sequence"/>
</dbReference>
<keyword evidence="7" id="KW-1278">Translocase</keyword>
<evidence type="ECO:0000256" key="9">
    <source>
        <dbReference type="SAM" id="MobiDB-lite"/>
    </source>
</evidence>
<evidence type="ECO:0000256" key="5">
    <source>
        <dbReference type="ARBA" id="ARBA00022741"/>
    </source>
</evidence>
<dbReference type="NCBIfam" id="NF040905">
    <property type="entry name" value="GguA"/>
    <property type="match status" value="1"/>
</dbReference>
<feature type="region of interest" description="Disordered" evidence="9">
    <location>
        <begin position="530"/>
        <end position="553"/>
    </location>
</feature>
<dbReference type="InterPro" id="IPR053466">
    <property type="entry name" value="L-arabinose_ABC_transporter"/>
</dbReference>
<feature type="domain" description="ABC transporter" evidence="10">
    <location>
        <begin position="289"/>
        <end position="535"/>
    </location>
</feature>
<evidence type="ECO:0000313" key="11">
    <source>
        <dbReference type="EMBL" id="MFC5746171.1"/>
    </source>
</evidence>
<evidence type="ECO:0000259" key="10">
    <source>
        <dbReference type="PROSITE" id="PS50893"/>
    </source>
</evidence>
<dbReference type="InterPro" id="IPR027417">
    <property type="entry name" value="P-loop_NTPase"/>
</dbReference>
<gene>
    <name evidence="11" type="primary">mmsA</name>
    <name evidence="11" type="ORF">ACFPZN_11180</name>
</gene>
<dbReference type="Gene3D" id="3.40.50.300">
    <property type="entry name" value="P-loop containing nucleotide triphosphate hydrolases"/>
    <property type="match status" value="2"/>
</dbReference>
<dbReference type="CDD" id="cd03215">
    <property type="entry name" value="ABC_Carb_Monos_II"/>
    <property type="match status" value="1"/>
</dbReference>
<dbReference type="PROSITE" id="PS00211">
    <property type="entry name" value="ABC_TRANSPORTER_1"/>
    <property type="match status" value="1"/>
</dbReference>
<dbReference type="PANTHER" id="PTHR43790">
    <property type="entry name" value="CARBOHYDRATE TRANSPORT ATP-BINDING PROTEIN MG119-RELATED"/>
    <property type="match status" value="1"/>
</dbReference>
<dbReference type="InterPro" id="IPR003593">
    <property type="entry name" value="AAA+_ATPase"/>
</dbReference>
<protein>
    <submittedName>
        <fullName evidence="11">Multiple monosaccharide ABC transporter ATP-binding protein</fullName>
    </submittedName>
</protein>
<dbReference type="PROSITE" id="PS50893">
    <property type="entry name" value="ABC_TRANSPORTER_2"/>
    <property type="match status" value="2"/>
</dbReference>
<reference evidence="12" key="1">
    <citation type="journal article" date="2019" name="Int. J. Syst. Evol. Microbiol.">
        <title>The Global Catalogue of Microorganisms (GCM) 10K type strain sequencing project: providing services to taxonomists for standard genome sequencing and annotation.</title>
        <authorList>
            <consortium name="The Broad Institute Genomics Platform"/>
            <consortium name="The Broad Institute Genome Sequencing Center for Infectious Disease"/>
            <person name="Wu L."/>
            <person name="Ma J."/>
        </authorList>
    </citation>
    <scope>NUCLEOTIDE SEQUENCE [LARGE SCALE GENOMIC DNA]</scope>
    <source>
        <strain evidence="12">KCTC 42087</strain>
    </source>
</reference>
<dbReference type="Pfam" id="PF00005">
    <property type="entry name" value="ABC_tran"/>
    <property type="match status" value="2"/>
</dbReference>
<dbReference type="InterPro" id="IPR017871">
    <property type="entry name" value="ABC_transporter-like_CS"/>
</dbReference>
<feature type="domain" description="ABC transporter" evidence="10">
    <location>
        <begin position="15"/>
        <end position="270"/>
    </location>
</feature>
<keyword evidence="12" id="KW-1185">Reference proteome</keyword>